<organism evidence="1 2">
    <name type="scientific">Sphingomonas hengshuiensis</name>
    <dbReference type="NCBI Taxonomy" id="1609977"/>
    <lineage>
        <taxon>Bacteria</taxon>
        <taxon>Pseudomonadati</taxon>
        <taxon>Pseudomonadota</taxon>
        <taxon>Alphaproteobacteria</taxon>
        <taxon>Sphingomonadales</taxon>
        <taxon>Sphingomonadaceae</taxon>
        <taxon>Sphingomonas</taxon>
    </lineage>
</organism>
<dbReference type="OrthoDB" id="7211095at2"/>
<evidence type="ECO:0000313" key="2">
    <source>
        <dbReference type="Proteomes" id="UP000032300"/>
    </source>
</evidence>
<dbReference type="RefSeq" id="WP_044332264.1">
    <property type="nucleotide sequence ID" value="NZ_CP010836.1"/>
</dbReference>
<dbReference type="AlphaFoldDB" id="A0A7U4J8M2"/>
<reference evidence="1 2" key="1">
    <citation type="journal article" date="2015" name="Int. J. Syst. Evol. Microbiol.">
        <title>Sphingomonas hengshuiensis sp. nov., isolated from lake wetland.</title>
        <authorList>
            <person name="Wei S."/>
            <person name="Wang T."/>
            <person name="Liu H."/>
            <person name="Zhang C."/>
            <person name="Guo J."/>
            <person name="Wang Q."/>
            <person name="Liang K."/>
            <person name="Zhang Z."/>
        </authorList>
    </citation>
    <scope>NUCLEOTIDE SEQUENCE [LARGE SCALE GENOMIC DNA]</scope>
    <source>
        <strain evidence="1 2">WHSC-8</strain>
    </source>
</reference>
<dbReference type="NCBIfam" id="NF047331">
    <property type="entry name" value="phage_HTJ"/>
    <property type="match status" value="1"/>
</dbReference>
<reference evidence="1 2" key="2">
    <citation type="submission" date="2015-02" db="EMBL/GenBank/DDBJ databases">
        <title>The complete genome of Sphingomonas hengshuiensis sp. WHSC-8 isolated from soil of Hengshui Lake.</title>
        <authorList>
            <person name="Wei S."/>
            <person name="Guo J."/>
            <person name="Su C."/>
            <person name="Wu R."/>
            <person name="Zhang Z."/>
            <person name="Liang K."/>
            <person name="Li H."/>
            <person name="Wang T."/>
            <person name="Liu H."/>
            <person name="Zhang C."/>
            <person name="Li Z."/>
            <person name="Wang Q."/>
            <person name="Meng J."/>
        </authorList>
    </citation>
    <scope>NUCLEOTIDE SEQUENCE [LARGE SCALE GENOMIC DNA]</scope>
    <source>
        <strain evidence="1 2">WHSC-8</strain>
    </source>
</reference>
<name>A0A7U4J8M2_9SPHN</name>
<keyword evidence="2" id="KW-1185">Reference proteome</keyword>
<dbReference type="KEGG" id="sphi:TS85_11460"/>
<dbReference type="Proteomes" id="UP000032300">
    <property type="component" value="Chromosome"/>
</dbReference>
<accession>A0A7U4J8M2</accession>
<proteinExistence type="predicted"/>
<protein>
    <submittedName>
        <fullName evidence="1">Uncharacterized protein</fullName>
    </submittedName>
</protein>
<dbReference type="EMBL" id="CP010836">
    <property type="protein sequence ID" value="AJP72273.1"/>
    <property type="molecule type" value="Genomic_DNA"/>
</dbReference>
<sequence length="69" mass="7396">MTTTAENIVKLEAALASGVLTIESEGDRKTYRSRADLLGAIDYFKRQAAAEAAPLGVRPATTLAVYDPR</sequence>
<gene>
    <name evidence="1" type="ORF">TS85_11460</name>
</gene>
<evidence type="ECO:0000313" key="1">
    <source>
        <dbReference type="EMBL" id="AJP72273.1"/>
    </source>
</evidence>